<reference evidence="6" key="1">
    <citation type="journal article" date="2021" name="PeerJ">
        <title>Extensive microbial diversity within the chicken gut microbiome revealed by metagenomics and culture.</title>
        <authorList>
            <person name="Gilroy R."/>
            <person name="Ravi A."/>
            <person name="Getino M."/>
            <person name="Pursley I."/>
            <person name="Horton D.L."/>
            <person name="Alikhan N.F."/>
            <person name="Baker D."/>
            <person name="Gharbi K."/>
            <person name="Hall N."/>
            <person name="Watson M."/>
            <person name="Adriaenssens E.M."/>
            <person name="Foster-Nyarko E."/>
            <person name="Jarju S."/>
            <person name="Secka A."/>
            <person name="Antonio M."/>
            <person name="Oren A."/>
            <person name="Chaudhuri R.R."/>
            <person name="La Ragione R."/>
            <person name="Hildebrand F."/>
            <person name="Pallen M.J."/>
        </authorList>
    </citation>
    <scope>NUCLEOTIDE SEQUENCE</scope>
    <source>
        <strain evidence="6">ChiHejej3B27-3195</strain>
    </source>
</reference>
<dbReference type="SUPFAM" id="SSF52172">
    <property type="entry name" value="CheY-like"/>
    <property type="match status" value="1"/>
</dbReference>
<comment type="caution">
    <text evidence="6">The sequence shown here is derived from an EMBL/GenBank/DDBJ whole genome shotgun (WGS) entry which is preliminary data.</text>
</comment>
<dbReference type="Pfam" id="PF01590">
    <property type="entry name" value="GAF"/>
    <property type="match status" value="1"/>
</dbReference>
<protein>
    <submittedName>
        <fullName evidence="6">GAF and ANTAR domain-containing protein</fullName>
    </submittedName>
</protein>
<dbReference type="InterPro" id="IPR012074">
    <property type="entry name" value="GAF_ANTAR"/>
</dbReference>
<evidence type="ECO:0000256" key="1">
    <source>
        <dbReference type="ARBA" id="ARBA00022679"/>
    </source>
</evidence>
<evidence type="ECO:0000313" key="7">
    <source>
        <dbReference type="Proteomes" id="UP000824151"/>
    </source>
</evidence>
<dbReference type="SMART" id="SM01012">
    <property type="entry name" value="ANTAR"/>
    <property type="match status" value="1"/>
</dbReference>
<keyword evidence="2" id="KW-0418">Kinase</keyword>
<evidence type="ECO:0000256" key="3">
    <source>
        <dbReference type="ARBA" id="ARBA00023015"/>
    </source>
</evidence>
<keyword evidence="1" id="KW-0808">Transferase</keyword>
<evidence type="ECO:0000256" key="4">
    <source>
        <dbReference type="ARBA" id="ARBA00023163"/>
    </source>
</evidence>
<dbReference type="InterPro" id="IPR003018">
    <property type="entry name" value="GAF"/>
</dbReference>
<proteinExistence type="predicted"/>
<dbReference type="Proteomes" id="UP000824151">
    <property type="component" value="Unassembled WGS sequence"/>
</dbReference>
<dbReference type="PIRSF" id="PIRSF036625">
    <property type="entry name" value="GAF_ANTAR"/>
    <property type="match status" value="1"/>
</dbReference>
<dbReference type="AlphaFoldDB" id="A0A9D2A8X9"/>
<evidence type="ECO:0000256" key="2">
    <source>
        <dbReference type="ARBA" id="ARBA00022777"/>
    </source>
</evidence>
<keyword evidence="3" id="KW-0805">Transcription regulation</keyword>
<dbReference type="InterPro" id="IPR036388">
    <property type="entry name" value="WH-like_DNA-bd_sf"/>
</dbReference>
<dbReference type="InterPro" id="IPR005561">
    <property type="entry name" value="ANTAR"/>
</dbReference>
<organism evidence="6 7">
    <name type="scientific">Candidatus Nesterenkonia stercoripullorum</name>
    <dbReference type="NCBI Taxonomy" id="2838701"/>
    <lineage>
        <taxon>Bacteria</taxon>
        <taxon>Bacillati</taxon>
        <taxon>Actinomycetota</taxon>
        <taxon>Actinomycetes</taxon>
        <taxon>Micrococcales</taxon>
        <taxon>Micrococcaceae</taxon>
        <taxon>Nesterenkonia</taxon>
    </lineage>
</organism>
<feature type="domain" description="ANTAR" evidence="5">
    <location>
        <begin position="167"/>
        <end position="228"/>
    </location>
</feature>
<dbReference type="Gene3D" id="1.10.10.10">
    <property type="entry name" value="Winged helix-like DNA-binding domain superfamily/Winged helix DNA-binding domain"/>
    <property type="match status" value="1"/>
</dbReference>
<dbReference type="Pfam" id="PF03861">
    <property type="entry name" value="ANTAR"/>
    <property type="match status" value="1"/>
</dbReference>
<dbReference type="SUPFAM" id="SSF55781">
    <property type="entry name" value="GAF domain-like"/>
    <property type="match status" value="1"/>
</dbReference>
<reference evidence="6" key="2">
    <citation type="submission" date="2021-04" db="EMBL/GenBank/DDBJ databases">
        <authorList>
            <person name="Gilroy R."/>
        </authorList>
    </citation>
    <scope>NUCLEOTIDE SEQUENCE</scope>
    <source>
        <strain evidence="6">ChiHejej3B27-3195</strain>
    </source>
</reference>
<dbReference type="InterPro" id="IPR011006">
    <property type="entry name" value="CheY-like_superfamily"/>
</dbReference>
<accession>A0A9D2A8X9</accession>
<dbReference type="InterPro" id="IPR029016">
    <property type="entry name" value="GAF-like_dom_sf"/>
</dbReference>
<evidence type="ECO:0000259" key="5">
    <source>
        <dbReference type="PROSITE" id="PS50921"/>
    </source>
</evidence>
<dbReference type="Gene3D" id="3.30.450.40">
    <property type="match status" value="1"/>
</dbReference>
<sequence>MTIEQADGVAISLQDLLVEDRDIAQVLDDLALFSANFLSRDRAVLCGVTLREDRRSTVVASSSEDAWHLDEVQAGCGEGPCLEAQETGEVIAVPDTGRETRWPRYMTEVKNWGLRSVLAVPLQITGSARGAMNFYTRDQCAFDPEDAAAIEDYVKLASKTVTIAHRIATHAGHAADRKAAMQSRTVIDVAVGILMAQNRCSQDEAFTILQRASSNRNVKVRDLAENLVTTIGRGTPTTAFTR</sequence>
<name>A0A9D2A8X9_9MICC</name>
<gene>
    <name evidence="6" type="ORF">H9871_12385</name>
</gene>
<evidence type="ECO:0000313" key="6">
    <source>
        <dbReference type="EMBL" id="HIX00926.1"/>
    </source>
</evidence>
<keyword evidence="4" id="KW-0804">Transcription</keyword>
<dbReference type="EMBL" id="DXGD01000459">
    <property type="protein sequence ID" value="HIX00926.1"/>
    <property type="molecule type" value="Genomic_DNA"/>
</dbReference>
<dbReference type="GO" id="GO:0016301">
    <property type="term" value="F:kinase activity"/>
    <property type="evidence" value="ECO:0007669"/>
    <property type="project" value="UniProtKB-KW"/>
</dbReference>
<dbReference type="PROSITE" id="PS50921">
    <property type="entry name" value="ANTAR"/>
    <property type="match status" value="1"/>
</dbReference>
<dbReference type="GO" id="GO:0003723">
    <property type="term" value="F:RNA binding"/>
    <property type="evidence" value="ECO:0007669"/>
    <property type="project" value="InterPro"/>
</dbReference>